<dbReference type="GO" id="GO:0016020">
    <property type="term" value="C:membrane"/>
    <property type="evidence" value="ECO:0007669"/>
    <property type="project" value="UniProtKB-SubCell"/>
</dbReference>
<sequence>MGQMIDEEDCEVCHPFEQEWIFTYGDLVTLLFCFFVLLVSLCKTDVEKIKQISASFKENPPGSPFVFTGQSSNLDKAAQQLEKLDVPDDVEINASNKGVEITFRRTVSFEQGSIEISEKAVKAM</sequence>
<accession>A0A383AEL1</accession>
<feature type="domain" description="Motility protein B-like N-terminal" evidence="4">
    <location>
        <begin position="17"/>
        <end position="58"/>
    </location>
</feature>
<keyword evidence="3" id="KW-1133">Transmembrane helix</keyword>
<dbReference type="EMBL" id="UINC01191487">
    <property type="protein sequence ID" value="SVE06162.1"/>
    <property type="molecule type" value="Genomic_DNA"/>
</dbReference>
<evidence type="ECO:0000256" key="2">
    <source>
        <dbReference type="ARBA" id="ARBA00023136"/>
    </source>
</evidence>
<protein>
    <recommendedName>
        <fullName evidence="4">Motility protein B-like N-terminal domain-containing protein</fullName>
    </recommendedName>
</protein>
<keyword evidence="2 3" id="KW-0472">Membrane</keyword>
<comment type="subcellular location">
    <subcellularLocation>
        <location evidence="1">Membrane</location>
    </subcellularLocation>
</comment>
<evidence type="ECO:0000256" key="3">
    <source>
        <dbReference type="SAM" id="Phobius"/>
    </source>
</evidence>
<evidence type="ECO:0000259" key="4">
    <source>
        <dbReference type="Pfam" id="PF13677"/>
    </source>
</evidence>
<proteinExistence type="predicted"/>
<evidence type="ECO:0000313" key="5">
    <source>
        <dbReference type="EMBL" id="SVE06162.1"/>
    </source>
</evidence>
<feature type="transmembrane region" description="Helical" evidence="3">
    <location>
        <begin position="20"/>
        <end position="42"/>
    </location>
</feature>
<evidence type="ECO:0000256" key="1">
    <source>
        <dbReference type="ARBA" id="ARBA00004370"/>
    </source>
</evidence>
<gene>
    <name evidence="5" type="ORF">METZ01_LOCUS459016</name>
</gene>
<dbReference type="Pfam" id="PF13677">
    <property type="entry name" value="MotB_plug"/>
    <property type="match status" value="1"/>
</dbReference>
<keyword evidence="3" id="KW-0812">Transmembrane</keyword>
<name>A0A383AEL1_9ZZZZ</name>
<dbReference type="InterPro" id="IPR025713">
    <property type="entry name" value="MotB-like_N_dom"/>
</dbReference>
<organism evidence="5">
    <name type="scientific">marine metagenome</name>
    <dbReference type="NCBI Taxonomy" id="408172"/>
    <lineage>
        <taxon>unclassified sequences</taxon>
        <taxon>metagenomes</taxon>
        <taxon>ecological metagenomes</taxon>
    </lineage>
</organism>
<feature type="non-terminal residue" evidence="5">
    <location>
        <position position="124"/>
    </location>
</feature>
<reference evidence="5" key="1">
    <citation type="submission" date="2018-05" db="EMBL/GenBank/DDBJ databases">
        <authorList>
            <person name="Lanie J.A."/>
            <person name="Ng W.-L."/>
            <person name="Kazmierczak K.M."/>
            <person name="Andrzejewski T.M."/>
            <person name="Davidsen T.M."/>
            <person name="Wayne K.J."/>
            <person name="Tettelin H."/>
            <person name="Glass J.I."/>
            <person name="Rusch D."/>
            <person name="Podicherti R."/>
            <person name="Tsui H.-C.T."/>
            <person name="Winkler M.E."/>
        </authorList>
    </citation>
    <scope>NUCLEOTIDE SEQUENCE</scope>
</reference>
<dbReference type="AlphaFoldDB" id="A0A383AEL1"/>